<dbReference type="SUPFAM" id="SSF52540">
    <property type="entry name" value="P-loop containing nucleoside triphosphate hydrolases"/>
    <property type="match status" value="1"/>
</dbReference>
<dbReference type="PIRSF" id="PIRSF001220">
    <property type="entry name" value="L-ASNase_gatD"/>
    <property type="match status" value="1"/>
</dbReference>
<dbReference type="InterPro" id="IPR027474">
    <property type="entry name" value="L-asparaginase_N"/>
</dbReference>
<dbReference type="PROSITE" id="PS50297">
    <property type="entry name" value="ANK_REP_REGION"/>
    <property type="match status" value="1"/>
</dbReference>
<dbReference type="Gene3D" id="1.25.40.20">
    <property type="entry name" value="Ankyrin repeat-containing domain"/>
    <property type="match status" value="2"/>
</dbReference>
<dbReference type="PANTHER" id="PTHR11707:SF28">
    <property type="entry name" value="60 KDA LYSOPHOSPHOLIPASE"/>
    <property type="match status" value="1"/>
</dbReference>
<dbReference type="PROSITE" id="PS51732">
    <property type="entry name" value="ASN_GLN_ASE_3"/>
    <property type="match status" value="1"/>
</dbReference>
<dbReference type="PROSITE" id="PS00917">
    <property type="entry name" value="ASN_GLN_ASE_2"/>
    <property type="match status" value="1"/>
</dbReference>
<dbReference type="SFLD" id="SFLDS00057">
    <property type="entry name" value="Glutaminase/Asparaginase"/>
    <property type="match status" value="1"/>
</dbReference>
<dbReference type="InterPro" id="IPR027475">
    <property type="entry name" value="Asparaginase/glutaminase_AS2"/>
</dbReference>
<dbReference type="PIRSF" id="PIRSF500176">
    <property type="entry name" value="L_ASNase"/>
    <property type="match status" value="1"/>
</dbReference>
<dbReference type="InterPro" id="IPR037152">
    <property type="entry name" value="L-asparaginase_N_sf"/>
</dbReference>
<dbReference type="AlphaFoldDB" id="A0A095AQP9"/>
<evidence type="ECO:0000259" key="6">
    <source>
        <dbReference type="Pfam" id="PF17763"/>
    </source>
</evidence>
<dbReference type="Gene3D" id="3.40.50.1170">
    <property type="entry name" value="L-asparaginase, N-terminal domain"/>
    <property type="match status" value="1"/>
</dbReference>
<gene>
    <name evidence="7" type="ORF">MS3_04944</name>
</gene>
<dbReference type="GO" id="GO:0009066">
    <property type="term" value="P:aspartate family amino acid metabolic process"/>
    <property type="evidence" value="ECO:0007669"/>
    <property type="project" value="UniProtKB-ARBA"/>
</dbReference>
<dbReference type="SUPFAM" id="SSF53774">
    <property type="entry name" value="Glutaminase/Asparaginase"/>
    <property type="match status" value="1"/>
</dbReference>
<evidence type="ECO:0000313" key="7">
    <source>
        <dbReference type="EMBL" id="KGB36646.1"/>
    </source>
</evidence>
<feature type="repeat" description="ANK" evidence="3">
    <location>
        <begin position="590"/>
        <end position="622"/>
    </location>
</feature>
<dbReference type="SMART" id="SM00248">
    <property type="entry name" value="ANK"/>
    <property type="match status" value="3"/>
</dbReference>
<dbReference type="InterPro" id="IPR027473">
    <property type="entry name" value="L-asparaginase_C"/>
</dbReference>
<dbReference type="InterPro" id="IPR036152">
    <property type="entry name" value="Asp/glu_Ase-like_sf"/>
</dbReference>
<evidence type="ECO:0000259" key="5">
    <source>
        <dbReference type="Pfam" id="PF00710"/>
    </source>
</evidence>
<dbReference type="InterPro" id="IPR036770">
    <property type="entry name" value="Ankyrin_rpt-contain_sf"/>
</dbReference>
<dbReference type="PRINTS" id="PR00139">
    <property type="entry name" value="ASNGLNASE"/>
</dbReference>
<feature type="domain" description="L-asparaginase N-terminal" evidence="5">
    <location>
        <begin position="118"/>
        <end position="358"/>
    </location>
</feature>
<dbReference type="InterPro" id="IPR006034">
    <property type="entry name" value="Asparaginase/glutaminase-like"/>
</dbReference>
<accession>A0A095AQP9</accession>
<dbReference type="InterPro" id="IPR040919">
    <property type="entry name" value="Asparaginase_C"/>
</dbReference>
<name>A0A095AQP9_SCHHA</name>
<proteinExistence type="predicted"/>
<dbReference type="InterPro" id="IPR041725">
    <property type="entry name" value="L-asparaginase_I"/>
</dbReference>
<evidence type="ECO:0000256" key="3">
    <source>
        <dbReference type="PROSITE-ProRule" id="PRU00023"/>
    </source>
</evidence>
<organism evidence="7">
    <name type="scientific">Schistosoma haematobium</name>
    <name type="common">Blood fluke</name>
    <dbReference type="NCBI Taxonomy" id="6185"/>
    <lineage>
        <taxon>Eukaryota</taxon>
        <taxon>Metazoa</taxon>
        <taxon>Spiralia</taxon>
        <taxon>Lophotrochozoa</taxon>
        <taxon>Platyhelminthes</taxon>
        <taxon>Trematoda</taxon>
        <taxon>Digenea</taxon>
        <taxon>Strigeidida</taxon>
        <taxon>Schistosomatoidea</taxon>
        <taxon>Schistosomatidae</taxon>
        <taxon>Schistosoma</taxon>
    </lineage>
</organism>
<dbReference type="InterPro" id="IPR002110">
    <property type="entry name" value="Ankyrin_rpt"/>
</dbReference>
<dbReference type="Pfam" id="PF17763">
    <property type="entry name" value="Asparaginase_C"/>
    <property type="match status" value="1"/>
</dbReference>
<evidence type="ECO:0000256" key="2">
    <source>
        <dbReference type="ARBA" id="ARBA00022801"/>
    </source>
</evidence>
<dbReference type="GO" id="GO:0004067">
    <property type="term" value="F:asparaginase activity"/>
    <property type="evidence" value="ECO:0007669"/>
    <property type="project" value="UniProtKB-UniRule"/>
</dbReference>
<feature type="domain" description="Asparaginase/glutaminase C-terminal" evidence="6">
    <location>
        <begin position="379"/>
        <end position="488"/>
    </location>
</feature>
<dbReference type="Pfam" id="PF12796">
    <property type="entry name" value="Ank_2"/>
    <property type="match status" value="1"/>
</dbReference>
<dbReference type="Pfam" id="PF00710">
    <property type="entry name" value="Asparaginase"/>
    <property type="match status" value="1"/>
</dbReference>
<dbReference type="InterPro" id="IPR027417">
    <property type="entry name" value="P-loop_NTPase"/>
</dbReference>
<dbReference type="STRING" id="6185.A0A095AQP9"/>
<keyword evidence="2" id="KW-0378">Hydrolase</keyword>
<evidence type="ECO:0000256" key="4">
    <source>
        <dbReference type="PROSITE-ProRule" id="PRU10100"/>
    </source>
</evidence>
<dbReference type="PANTHER" id="PTHR11707">
    <property type="entry name" value="L-ASPARAGINASE"/>
    <property type="match status" value="1"/>
</dbReference>
<feature type="repeat" description="ANK" evidence="3">
    <location>
        <begin position="623"/>
        <end position="657"/>
    </location>
</feature>
<dbReference type="EC" id="3.5.1.1" evidence="1"/>
<dbReference type="SUPFAM" id="SSF48403">
    <property type="entry name" value="Ankyrin repeat"/>
    <property type="match status" value="1"/>
</dbReference>
<dbReference type="EMBL" id="KL250796">
    <property type="protein sequence ID" value="KGB36646.1"/>
    <property type="molecule type" value="Genomic_DNA"/>
</dbReference>
<feature type="active site" evidence="4">
    <location>
        <position position="262"/>
    </location>
</feature>
<protein>
    <recommendedName>
        <fullName evidence="1">asparaginase</fullName>
        <ecNumber evidence="1">3.5.1.1</ecNumber>
    </recommendedName>
</protein>
<dbReference type="Gene3D" id="3.40.50.300">
    <property type="entry name" value="P-loop containing nucleotide triphosphate hydrolases"/>
    <property type="match status" value="1"/>
</dbReference>
<dbReference type="CDD" id="cd08963">
    <property type="entry name" value="L-asparaginase_I"/>
    <property type="match status" value="1"/>
</dbReference>
<dbReference type="SMART" id="SM00870">
    <property type="entry name" value="Asparaginase"/>
    <property type="match status" value="1"/>
</dbReference>
<sequence length="956" mass="107956">MGRRLLFECRIHAFTTYYGSARAKRRSSYKIMQQGDVDKSVFEILFPSHPQTAAAPCKSNLKCSFVIVWLLNDTRKSTTINKTEELSDGVASFLGSPIIDQSLVDLALKIPKCLSVSRVLVLYTGGTIGMKCVNGSYCSVENFFLSTLYKMPTFCDSEFQVHINQFNIEHLHHRLSKTNVSPHTRNTHSKFSKRESSLTESDHIQTYALPIDKTGHRILYTIVEHWPLLDSSDLSMNEWKRIAQDIYAFYNEFDGFVVLHGTDTLAYTASALSFMLENLDKPVVLTGAQLPVFEFRSDGWNNFLGALMIAGGNYAICEVTLFRGSRIVKCSSNNFDAFVSPNYPPIAELGTEITVNYDLIFRKPGLPKPFCIHTNLCQDVAILNIFPLISKEHIISMLSPPIKGVVLRTYGAGNIPSSRQDLLDALKEASDRGILMVNVTQCWRGGVKAVYSTGMVLNEYGVTPGYDMTTEAALIKLAYILSKTENKDYSCKRAMLLNSLRGEVTVEGEDSRAANLSLYNLNCLNQDRNLMIYFAKLFSTASLDDSEGIGSMWVQRIVPTLACCAAASNNLSCLKEMYHIIGHLQLFDTEGCTPLHKSALYGHISATKYLLECGVSVHIADKSGYTPLLCALNSLILSSELVQLLLDVGAVLNSESQLVTKLVHQAVSDGDIQRLRLYQLCGYSFYNMDEEGRSALHVAVTHRQLNSIKFLISPICNEEKPHDKKINVEETELEYGAGVDPKCRTIWGTSALDEAKLRHFDDIVLLLEKASNSGKTTMTGKLTEYLQSIGYNVTCLQMDDYYWCYVISTSINLVRCISESAINWEGIITFIKLWSEAKVLEEKIRILLIEGILIMNKIELRNMMDLRIFLKITYENMLQRRKLRKYNTPDPPNYFAKYVWPTYLRTLDMLEYSKDSIYYFDSNNGVETLFKEICQCINEKIDLANGKDKHFDEFPE</sequence>
<dbReference type="FunFam" id="3.40.50.40:FF:000001">
    <property type="entry name" value="L-asparaginase 1"/>
    <property type="match status" value="1"/>
</dbReference>
<evidence type="ECO:0000256" key="1">
    <source>
        <dbReference type="ARBA" id="ARBA00012920"/>
    </source>
</evidence>
<dbReference type="PROSITE" id="PS50088">
    <property type="entry name" value="ANK_REPEAT"/>
    <property type="match status" value="2"/>
</dbReference>
<dbReference type="Gene3D" id="3.40.50.40">
    <property type="match status" value="1"/>
</dbReference>
<keyword evidence="3" id="KW-0040">ANK repeat</keyword>
<reference evidence="7" key="1">
    <citation type="journal article" date="2012" name="Nat. Genet.">
        <title>Whole-genome sequence of Schistosoma haematobium.</title>
        <authorList>
            <person name="Young N.D."/>
            <person name="Jex A.R."/>
            <person name="Li B."/>
            <person name="Liu S."/>
            <person name="Yang L."/>
            <person name="Xiong Z."/>
            <person name="Li Y."/>
            <person name="Cantacessi C."/>
            <person name="Hall R.S."/>
            <person name="Xu X."/>
            <person name="Chen F."/>
            <person name="Wu X."/>
            <person name="Zerlotini A."/>
            <person name="Oliveira G."/>
            <person name="Hofmann A."/>
            <person name="Zhang G."/>
            <person name="Fang X."/>
            <person name="Kang Y."/>
            <person name="Campbell B.E."/>
            <person name="Loukas A."/>
            <person name="Ranganathan S."/>
            <person name="Rollinson D."/>
            <person name="Rinaldi G."/>
            <person name="Brindley P.J."/>
            <person name="Yang H."/>
            <person name="Wang J."/>
            <person name="Wang J."/>
            <person name="Gasser R.B."/>
        </authorList>
    </citation>
    <scope>NUCLEOTIDE SEQUENCE [LARGE SCALE GENOMIC DNA]</scope>
</reference>